<dbReference type="OrthoDB" id="2141925at2759"/>
<organism evidence="3">
    <name type="scientific">Daphnia magna</name>
    <dbReference type="NCBI Taxonomy" id="35525"/>
    <lineage>
        <taxon>Eukaryota</taxon>
        <taxon>Metazoa</taxon>
        <taxon>Ecdysozoa</taxon>
        <taxon>Arthropoda</taxon>
        <taxon>Crustacea</taxon>
        <taxon>Branchiopoda</taxon>
        <taxon>Diplostraca</taxon>
        <taxon>Cladocera</taxon>
        <taxon>Anomopoda</taxon>
        <taxon>Daphniidae</taxon>
        <taxon>Daphnia</taxon>
    </lineage>
</organism>
<name>A0A0P6E396_9CRUS</name>
<dbReference type="Gene3D" id="1.25.40.280">
    <property type="entry name" value="alix/aip1 like domains"/>
    <property type="match status" value="1"/>
</dbReference>
<feature type="compositionally biased region" description="Polar residues" evidence="2">
    <location>
        <begin position="716"/>
        <end position="725"/>
    </location>
</feature>
<dbReference type="Pfam" id="PF13949">
    <property type="entry name" value="ALIX_LYPXL_bnd"/>
    <property type="match status" value="1"/>
</dbReference>
<dbReference type="Gene3D" id="1.20.120.560">
    <property type="entry name" value="alix/aip1 in complex with the ypdl late domain"/>
    <property type="match status" value="1"/>
</dbReference>
<feature type="coiled-coil region" evidence="1">
    <location>
        <begin position="269"/>
        <end position="296"/>
    </location>
</feature>
<accession>A0A0P6E396</accession>
<dbReference type="InterPro" id="IPR038499">
    <property type="entry name" value="BRO1_sf"/>
</dbReference>
<dbReference type="GO" id="GO:0000281">
    <property type="term" value="P:mitotic cytokinesis"/>
    <property type="evidence" value="ECO:0007669"/>
    <property type="project" value="TreeGrafter"/>
</dbReference>
<evidence type="ECO:0000256" key="1">
    <source>
        <dbReference type="SAM" id="Coils"/>
    </source>
</evidence>
<feature type="compositionally biased region" description="Low complexity" evidence="2">
    <location>
        <begin position="817"/>
        <end position="849"/>
    </location>
</feature>
<dbReference type="PANTHER" id="PTHR23030">
    <property type="entry name" value="PCD6 INTERACTING PROTEIN-RELATED"/>
    <property type="match status" value="1"/>
</dbReference>
<dbReference type="Gene3D" id="1.20.140.50">
    <property type="entry name" value="alix/aip1 like domains"/>
    <property type="match status" value="1"/>
</dbReference>
<dbReference type="EMBL" id="GDIQ01068754">
    <property type="protein sequence ID" value="JAN25983.1"/>
    <property type="molecule type" value="Transcribed_RNA"/>
</dbReference>
<feature type="compositionally biased region" description="Low complexity" evidence="2">
    <location>
        <begin position="751"/>
        <end position="768"/>
    </location>
</feature>
<dbReference type="FunFam" id="1.25.40.280:FF:000001">
    <property type="entry name" value="programmed cell death 6-interacting protein-like isoform X1"/>
    <property type="match status" value="1"/>
</dbReference>
<dbReference type="InterPro" id="IPR004328">
    <property type="entry name" value="BRO1_dom"/>
</dbReference>
<dbReference type="Pfam" id="PF03097">
    <property type="entry name" value="BRO1"/>
    <property type="match status" value="1"/>
</dbReference>
<feature type="region of interest" description="Disordered" evidence="2">
    <location>
        <begin position="528"/>
        <end position="550"/>
    </location>
</feature>
<dbReference type="PANTHER" id="PTHR23030:SF39">
    <property type="entry name" value="PROGRAMMED CELL DEATH 6-INTERACTING PROTEIN"/>
    <property type="match status" value="1"/>
</dbReference>
<protein>
    <submittedName>
        <fullName evidence="3">Programmed cell death 6-interacting protein</fullName>
    </submittedName>
</protein>
<dbReference type="GO" id="GO:0005768">
    <property type="term" value="C:endosome"/>
    <property type="evidence" value="ECO:0007669"/>
    <property type="project" value="TreeGrafter"/>
</dbReference>
<dbReference type="AlphaFoldDB" id="A0A0P6E396"/>
<feature type="region of interest" description="Disordered" evidence="2">
    <location>
        <begin position="716"/>
        <end position="779"/>
    </location>
</feature>
<dbReference type="PROSITE" id="PS51180">
    <property type="entry name" value="BRO1"/>
    <property type="match status" value="1"/>
</dbReference>
<feature type="region of interest" description="Disordered" evidence="2">
    <location>
        <begin position="814"/>
        <end position="849"/>
    </location>
</feature>
<dbReference type="InterPro" id="IPR025304">
    <property type="entry name" value="ALIX_V_dom"/>
</dbReference>
<feature type="coiled-coil region" evidence="1">
    <location>
        <begin position="442"/>
        <end position="473"/>
    </location>
</feature>
<keyword evidence="1" id="KW-0175">Coiled coil</keyword>
<reference evidence="3" key="1">
    <citation type="submission" date="2015-10" db="EMBL/GenBank/DDBJ databases">
        <title>EvidentialGene: Evidence-directed Construction of Complete mRNA Transcriptomes without Genomes.</title>
        <authorList>
            <person name="Gilbert D.G."/>
        </authorList>
    </citation>
    <scope>NUCLEOTIDE SEQUENCE</scope>
</reference>
<dbReference type="CDD" id="cd09235">
    <property type="entry name" value="V_Alix"/>
    <property type="match status" value="1"/>
</dbReference>
<evidence type="ECO:0000256" key="2">
    <source>
        <dbReference type="SAM" id="MobiDB-lite"/>
    </source>
</evidence>
<sequence length="868" mass="95932">MEMTDILSVPLKKTSEIDLVKPLKNLIALRFSTADNPENFNDAISELNKLRSLACVRAMDKNEAAIETVARYCDQLAALEGKIPAQDVQIPFKWKDAFDKGSLFSGKMSLTINSLSYERMCCLFNLAAFQSQVAAVQSQESDEGLKLAAKLLQSASGVFSYLKANVMGALQQEPTPDLNPEILATLSSLMLAEAQEIFVIKAISDKMKEAIIAKLASQCDEFYAETLKQMKHPTATSVWEKDWISKVTGKQLAYHAIAQYYQSRVCNGKKAIGEEIARLQDAIENFKAAQQRISEATAYQDYVNRAQKALTEAQKDNDFIYHERVPDVKILDPVGKAPLAKTLPIPERLGASFKDLFEGLTPVVVHQAMAAWDVRKTEIINVEVGRMREANQMLNGTLASLNLPAALEESAGESLPQSLKDKARAVRQSGGIEIIKELIGNLPSLLERNKEILDEAERLLNEERQSDDQLKAQFKERWSRTPSVKLTEAFTSNIAKYRQILANASNADNVVKGKFESHRRGIELLSRPEGELETAVPSASQSAADNSRSPAAAQLRLLMSQVNDLKSEREVLEHELKNATIDMKQQFLGALAQDGAINEPAVSVEKLGQVYGPLQKRIRESIDFQASLIQQIQTVNDDFVKDKSDGKGPSAREELLKELATAHDIHMEVQNNLQEGAKFYNDLTQLLLSFQSKISDFCFARKAEKEELLKDLTSSYAGNASSNAPPSEVPSYHATQAREAPARPPPPNFGTSAPTSSAPAAHLTTSPSPMAPQVVPGQTGPAPNHYLPYPIQPYGGMPMPMPMPMSYGYPSGGAPPNYDYANQAQYQQQQHQQSQQPQQQGAPGYPGYNAYPYPYYNPAYPYTPPRPY</sequence>
<feature type="coiled-coil region" evidence="1">
    <location>
        <begin position="555"/>
        <end position="582"/>
    </location>
</feature>
<dbReference type="CDD" id="cd09240">
    <property type="entry name" value="BRO1_Alix"/>
    <property type="match status" value="1"/>
</dbReference>
<feature type="compositionally biased region" description="Polar residues" evidence="2">
    <location>
        <begin position="537"/>
        <end position="549"/>
    </location>
</feature>
<evidence type="ECO:0000313" key="3">
    <source>
        <dbReference type="EMBL" id="JAN25983.1"/>
    </source>
</evidence>
<dbReference type="SMART" id="SM01041">
    <property type="entry name" value="BRO1"/>
    <property type="match status" value="1"/>
</dbReference>
<proteinExistence type="predicted"/>